<evidence type="ECO:0000256" key="1">
    <source>
        <dbReference type="ARBA" id="ARBA00023125"/>
    </source>
</evidence>
<feature type="compositionally biased region" description="Basic residues" evidence="2">
    <location>
        <begin position="119"/>
        <end position="135"/>
    </location>
</feature>
<dbReference type="InterPro" id="IPR048970">
    <property type="entry name" value="OB_Ssb-like"/>
</dbReference>
<gene>
    <name evidence="4" type="ORF">IPA_04435</name>
</gene>
<keyword evidence="1 4" id="KW-0238">DNA-binding</keyword>
<dbReference type="GO" id="GO:0010212">
    <property type="term" value="P:response to ionizing radiation"/>
    <property type="evidence" value="ECO:0007669"/>
    <property type="project" value="TreeGrafter"/>
</dbReference>
<evidence type="ECO:0000313" key="4">
    <source>
        <dbReference type="EMBL" id="UXD21454.1"/>
    </source>
</evidence>
<dbReference type="GO" id="GO:0003677">
    <property type="term" value="F:DNA binding"/>
    <property type="evidence" value="ECO:0007669"/>
    <property type="project" value="UniProtKB-KW"/>
</dbReference>
<dbReference type="EMBL" id="CP006868">
    <property type="protein sequence ID" value="UXD21454.1"/>
    <property type="molecule type" value="Genomic_DNA"/>
</dbReference>
<dbReference type="SUPFAM" id="SSF50249">
    <property type="entry name" value="Nucleic acid-binding proteins"/>
    <property type="match status" value="1"/>
</dbReference>
<keyword evidence="5" id="KW-1185">Reference proteome</keyword>
<feature type="region of interest" description="Disordered" evidence="2">
    <location>
        <begin position="92"/>
        <end position="141"/>
    </location>
</feature>
<protein>
    <submittedName>
        <fullName evidence="4">Single-stranded DNA-binding protein</fullName>
    </submittedName>
</protein>
<dbReference type="KEGG" id="ipc:IPA_04435"/>
<evidence type="ECO:0000259" key="3">
    <source>
        <dbReference type="Pfam" id="PF21473"/>
    </source>
</evidence>
<dbReference type="Proteomes" id="UP001063698">
    <property type="component" value="Chromosome"/>
</dbReference>
<sequence>MVDKISDLKEGRSVTIKGRVIEVSETRTVQTKYGPRELSEAIVGDETGRVKVTLWGDKAGTLKEGEVVEIRDGWTTSFKGEVQVNVNRRTEIEKLPDEEAPEVEEIPETTPKAEGGYRGQRRSGRYPRRNYKRERYHKEYE</sequence>
<dbReference type="AlphaFoldDB" id="A0A977K9F6"/>
<proteinExistence type="predicted"/>
<dbReference type="InterPro" id="IPR051231">
    <property type="entry name" value="SOSS-B"/>
</dbReference>
<feature type="domain" description="Single-stranded DNA binding protein Ssb-like OB fold" evidence="3">
    <location>
        <begin position="27"/>
        <end position="93"/>
    </location>
</feature>
<dbReference type="PANTHER" id="PTHR13356:SF0">
    <property type="entry name" value="SOSS COMPLEX SUBUNIT B HOMOLOG"/>
    <property type="match status" value="1"/>
</dbReference>
<evidence type="ECO:0000313" key="5">
    <source>
        <dbReference type="Proteomes" id="UP001063698"/>
    </source>
</evidence>
<accession>A0A977K9F6</accession>
<organism evidence="4 5">
    <name type="scientific">Ignicoccus pacificus DSM 13166</name>
    <dbReference type="NCBI Taxonomy" id="940294"/>
    <lineage>
        <taxon>Archaea</taxon>
        <taxon>Thermoproteota</taxon>
        <taxon>Thermoprotei</taxon>
        <taxon>Desulfurococcales</taxon>
        <taxon>Desulfurococcaceae</taxon>
        <taxon>Ignicoccus</taxon>
    </lineage>
</organism>
<dbReference type="Gene3D" id="2.40.50.140">
    <property type="entry name" value="Nucleic acid-binding proteins"/>
    <property type="match status" value="1"/>
</dbReference>
<dbReference type="GO" id="GO:0000724">
    <property type="term" value="P:double-strand break repair via homologous recombination"/>
    <property type="evidence" value="ECO:0007669"/>
    <property type="project" value="TreeGrafter"/>
</dbReference>
<reference evidence="4" key="1">
    <citation type="submission" date="2013-11" db="EMBL/GenBank/DDBJ databases">
        <title>Comparative genomics of Ignicoccus.</title>
        <authorList>
            <person name="Podar M."/>
        </authorList>
    </citation>
    <scope>NUCLEOTIDE SEQUENCE</scope>
    <source>
        <strain evidence="4">DSM 13166</strain>
    </source>
</reference>
<dbReference type="PANTHER" id="PTHR13356">
    <property type="entry name" value="OB FOLD NUCLEIC ACID BINDING PROTEIN-RELATED"/>
    <property type="match status" value="1"/>
</dbReference>
<dbReference type="NCBIfam" id="NF005050">
    <property type="entry name" value="PRK06461.1-4"/>
    <property type="match status" value="1"/>
</dbReference>
<feature type="compositionally biased region" description="Acidic residues" evidence="2">
    <location>
        <begin position="98"/>
        <end position="107"/>
    </location>
</feature>
<evidence type="ECO:0000256" key="2">
    <source>
        <dbReference type="SAM" id="MobiDB-lite"/>
    </source>
</evidence>
<name>A0A977K9F6_9CREN</name>
<dbReference type="InterPro" id="IPR012340">
    <property type="entry name" value="NA-bd_OB-fold"/>
</dbReference>
<dbReference type="Pfam" id="PF21473">
    <property type="entry name" value="OB_Ssb-like"/>
    <property type="match status" value="1"/>
</dbReference>
<dbReference type="CDD" id="cd04491">
    <property type="entry name" value="SoSSB_OBF"/>
    <property type="match status" value="1"/>
</dbReference>